<dbReference type="PROSITE" id="PS50216">
    <property type="entry name" value="DHHC"/>
    <property type="match status" value="1"/>
</dbReference>
<sequence length="1952" mass="220982">MPIDKGSRVAQLGVLLEHRNRTIRQEAASAFANFLLSDEKTRTTLLEHLTSVSWEARVSTADALINLLKAATPRESHEEENEPTKSLQNFSLIDLIENYRPLLSAAASQIDDKNPLRLNAKQQRTLIDQHLDFVPSTGQSSQDFIQDSDVLAMTRSDSPKLYEQGAELTSLNDMSQVSVEPTDVDPENAALEIFVKVQLSRLANEQWQTRHGASLAITRILSSSWTRLRPPIRDLCALRLLQILTLDRFIDFVSGRTAVAPVRESASQALAHYMFRADKRRRSLVLDHLKTLLSMEGEKQWICRQSALLVMKYHFVIAPFDDTFTLFFNYVAAKLDDPVDDVISTAVTALSSLFENLTVHEVQKTFIEKVVVAIWNLLAVEAKKDQLRAGLDTLAVDLLEIIGRWLEVDTNVSLTVKQLFTIVSLLDAAFVSRTHLCVRLIATAIERGVPELPSSDIYLILHEFYRVLLFAPPTDSLPMLERLYLTTLLIVDRYRGSLALENSLVESIGLWISCLMMDHKNPNIDVVACHVKGQSINKEDPYERMGSEEMRFLDDREKDSLYITRKILAAKFLAPLIQTLYHQNTEVNGQHLSTSLQLCLLTFVQSTSLYQNLGAAIITHEWSLMYKVSVTSGNKLEPPLTLISALDYILRQGHKTFDELTSTVTQLTTDCNEFITYCCARGAVRNTLKIEENSIEDVARTAYEQALANCKTEKQQESIESRYQTLQNWIEFTKIAIRTNSNRVFAFLAAALFNFGCIGEKFTPLVRPLMETMQLEENETVAAEVFKGAVPLLIIYSWQRNPKPYVKVISKTIELFSSCPQRIPKAPPKSETEETQQILSLLPQKKTSVSSKNAELFLHICCTFPADQLPEFYEYFDLDADVDDECFIQKMELHRCLWSRVASQLSEKSTVRILAFLSSHCIEKRHAAAKALATFCSSSLADTLNRVYTELCQMIANLEEPDARRGAMEGLLCISLLGTSLVGCVSLLAPLVFPRLADSLPEVREAASRTFRNFVPILTLEKEPLPSLSPPLHKLAKENSCFIHVLSQPSFLPTVKQSEILALREDIELRHYQLEGITWMRFLRRFGLNGVLADDMGLGKTLQTLATIALSISQGEKNRPSLIVCPRTLIDHWLGEWKSWFPTLGKAIRGESSSPARIGNSLLVVTAYEDLKVNANLSRQPWSYVILDEGHILRNTKTAVWRAVNELTSQSRLILSGTPVQNSAADLWALFAWLMPGYLGDEKQFRVSFLRSILKCRSPKATEKELQAGSDALSHLHRLVLPFVLRRIKQDVLPELPEKIVQDYECELTDAQRELYKLIADRCTTNSERLAANLGLTPLHTLLSLRKVVDDPSLIADIVPRLEVGNSIWDLVRNGGSGKMAALGELLTQCGIGVNDDRGKDEDNEVVASVPQVPHRALIFCQWVTAVRLVSDALTRGMITEQPVAHMILDGSVPPTERQSVVDRFNSDHSIDVLVLTTHIGGVGLNLTGADVVIFLDHDWNPMKDLQAIDRAHRLGQKRQVMVYRLITKGTIEQKVLSYQHFKRHTAQSLIGSDNRSLQSMATEELMALFTLGDIDSETKKGAKEPDRKRTRLEKATGVVDDSKWVLSELWDESQYEETSDASNSAAFKRITWWLNWAIFYIVAILCFGTVELVLAYYHTRYEGWTIYLIARILQLQILVNALAFRLNSHKDGACYQMKRVGITPERLTEIATKTCLVQNHIRPSHKFCQTCKQAVPFRSVHCRFCELCVLRNDHHCFVSSMCHGIGTYRYFFMTAFYVMVTCAWALLEYVNYARDKTYDDGTWSTFFNSCFSTLGDLMLGSIFLLPHLFGPRYVFYLCLAFVFNASGIIFFHCYLMYRGGLGWKDFGMKLPGDGGTLIERIRFVHGSRFMWNWVFPRFWEDVEWNETFIRSVITYPLDGMSEVSMNEMKVPNPVSSIAITANGEKQKKKEI</sequence>
<accession>A0AAF3FGA0</accession>
<keyword evidence="4" id="KW-0067">ATP-binding</keyword>
<dbReference type="InterPro" id="IPR049730">
    <property type="entry name" value="SNF2/RAD54-like_C"/>
</dbReference>
<feature type="transmembrane region" description="Helical" evidence="8">
    <location>
        <begin position="1665"/>
        <end position="1684"/>
    </location>
</feature>
<name>A0AAF3FGA0_9BILA</name>
<dbReference type="InterPro" id="IPR014001">
    <property type="entry name" value="Helicase_ATP-bd"/>
</dbReference>
<evidence type="ECO:0000256" key="8">
    <source>
        <dbReference type="SAM" id="Phobius"/>
    </source>
</evidence>
<dbReference type="SUPFAM" id="SSF52540">
    <property type="entry name" value="P-loop containing nucleoside triphosphate hydrolases"/>
    <property type="match status" value="2"/>
</dbReference>
<dbReference type="InterPro" id="IPR038718">
    <property type="entry name" value="SNF2-like_sf"/>
</dbReference>
<evidence type="ECO:0000256" key="3">
    <source>
        <dbReference type="ARBA" id="ARBA00022801"/>
    </source>
</evidence>
<dbReference type="Gene3D" id="3.40.50.10810">
    <property type="entry name" value="Tandem AAA-ATPase domain"/>
    <property type="match status" value="1"/>
</dbReference>
<dbReference type="Pfam" id="PF12054">
    <property type="entry name" value="DUF3535"/>
    <property type="match status" value="1"/>
</dbReference>
<dbReference type="SUPFAM" id="SSF48371">
    <property type="entry name" value="ARM repeat"/>
    <property type="match status" value="1"/>
</dbReference>
<feature type="transmembrane region" description="Helical" evidence="8">
    <location>
        <begin position="1771"/>
        <end position="1794"/>
    </location>
</feature>
<keyword evidence="6" id="KW-0238">DNA-binding</keyword>
<feature type="transmembrane region" description="Helical" evidence="8">
    <location>
        <begin position="1806"/>
        <end position="1828"/>
    </location>
</feature>
<evidence type="ECO:0000259" key="10">
    <source>
        <dbReference type="PROSITE" id="PS51194"/>
    </source>
</evidence>
<dbReference type="PANTHER" id="PTHR36498:SF1">
    <property type="entry name" value="TATA-BINDING PROTEIN-ASSOCIATED FACTOR 172"/>
    <property type="match status" value="1"/>
</dbReference>
<keyword evidence="7 8" id="KW-0472">Membrane</keyword>
<evidence type="ECO:0000256" key="7">
    <source>
        <dbReference type="ARBA" id="ARBA00023136"/>
    </source>
</evidence>
<dbReference type="InterPro" id="IPR044972">
    <property type="entry name" value="Mot1"/>
</dbReference>
<evidence type="ECO:0000256" key="4">
    <source>
        <dbReference type="ARBA" id="ARBA00022806"/>
    </source>
</evidence>
<evidence type="ECO:0000313" key="12">
    <source>
        <dbReference type="WBParaSite" id="MBELARI_LOCUS6087.1"/>
    </source>
</evidence>
<dbReference type="WBParaSite" id="MBELARI_LOCUS6087.1">
    <property type="protein sequence ID" value="MBELARI_LOCUS6087.1"/>
    <property type="gene ID" value="MBELARI_LOCUS6087"/>
</dbReference>
<dbReference type="InterPro" id="IPR011989">
    <property type="entry name" value="ARM-like"/>
</dbReference>
<dbReference type="Gene3D" id="3.40.50.300">
    <property type="entry name" value="P-loop containing nucleotide triphosphate hydrolases"/>
    <property type="match status" value="1"/>
</dbReference>
<evidence type="ECO:0000256" key="6">
    <source>
        <dbReference type="ARBA" id="ARBA00023125"/>
    </source>
</evidence>
<evidence type="ECO:0000259" key="9">
    <source>
        <dbReference type="PROSITE" id="PS51192"/>
    </source>
</evidence>
<dbReference type="GO" id="GO:0003677">
    <property type="term" value="F:DNA binding"/>
    <property type="evidence" value="ECO:0007669"/>
    <property type="project" value="UniProtKB-KW"/>
</dbReference>
<feature type="transmembrane region" description="Helical" evidence="8">
    <location>
        <begin position="1834"/>
        <end position="1858"/>
    </location>
</feature>
<feature type="domain" description="Helicase C-terminal" evidence="10">
    <location>
        <begin position="1405"/>
        <end position="1567"/>
    </location>
</feature>
<feature type="transmembrane region" description="Helical" evidence="8">
    <location>
        <begin position="1633"/>
        <end position="1658"/>
    </location>
</feature>
<dbReference type="Gene3D" id="1.25.10.10">
    <property type="entry name" value="Leucine-rich Repeat Variant"/>
    <property type="match status" value="2"/>
</dbReference>
<dbReference type="GO" id="GO:0016887">
    <property type="term" value="F:ATP hydrolysis activity"/>
    <property type="evidence" value="ECO:0007669"/>
    <property type="project" value="InterPro"/>
</dbReference>
<keyword evidence="11" id="KW-1185">Reference proteome</keyword>
<dbReference type="GO" id="GO:0016409">
    <property type="term" value="F:palmitoyltransferase activity"/>
    <property type="evidence" value="ECO:0007669"/>
    <property type="project" value="InterPro"/>
</dbReference>
<dbReference type="GO" id="GO:0017025">
    <property type="term" value="F:TBP-class protein binding"/>
    <property type="evidence" value="ECO:0007669"/>
    <property type="project" value="InterPro"/>
</dbReference>
<comment type="subcellular location">
    <subcellularLocation>
        <location evidence="1">Membrane</location>
        <topology evidence="1">Multi-pass membrane protein</topology>
    </subcellularLocation>
</comment>
<dbReference type="Pfam" id="PF00271">
    <property type="entry name" value="Helicase_C"/>
    <property type="match status" value="1"/>
</dbReference>
<keyword evidence="2 8" id="KW-0812">Transmembrane</keyword>
<proteinExistence type="predicted"/>
<keyword evidence="4" id="KW-0347">Helicase</keyword>
<dbReference type="InterPro" id="IPR000330">
    <property type="entry name" value="SNF2_N"/>
</dbReference>
<dbReference type="GO" id="GO:0005524">
    <property type="term" value="F:ATP binding"/>
    <property type="evidence" value="ECO:0007669"/>
    <property type="project" value="InterPro"/>
</dbReference>
<dbReference type="PROSITE" id="PS51192">
    <property type="entry name" value="HELICASE_ATP_BIND_1"/>
    <property type="match status" value="1"/>
</dbReference>
<dbReference type="InterPro" id="IPR001650">
    <property type="entry name" value="Helicase_C-like"/>
</dbReference>
<dbReference type="Proteomes" id="UP000887575">
    <property type="component" value="Unassembled WGS sequence"/>
</dbReference>
<dbReference type="InterPro" id="IPR001594">
    <property type="entry name" value="Palmitoyltrfase_DHHC"/>
</dbReference>
<evidence type="ECO:0000256" key="1">
    <source>
        <dbReference type="ARBA" id="ARBA00004141"/>
    </source>
</evidence>
<dbReference type="CDD" id="cd18793">
    <property type="entry name" value="SF2_C_SNF"/>
    <property type="match status" value="1"/>
</dbReference>
<dbReference type="InterPro" id="IPR027417">
    <property type="entry name" value="P-loop_NTPase"/>
</dbReference>
<dbReference type="SMART" id="SM00487">
    <property type="entry name" value="DEXDc"/>
    <property type="match status" value="1"/>
</dbReference>
<organism evidence="11 12">
    <name type="scientific">Mesorhabditis belari</name>
    <dbReference type="NCBI Taxonomy" id="2138241"/>
    <lineage>
        <taxon>Eukaryota</taxon>
        <taxon>Metazoa</taxon>
        <taxon>Ecdysozoa</taxon>
        <taxon>Nematoda</taxon>
        <taxon>Chromadorea</taxon>
        <taxon>Rhabditida</taxon>
        <taxon>Rhabditina</taxon>
        <taxon>Rhabditomorpha</taxon>
        <taxon>Rhabditoidea</taxon>
        <taxon>Rhabditidae</taxon>
        <taxon>Mesorhabditinae</taxon>
        <taxon>Mesorhabditis</taxon>
    </lineage>
</organism>
<dbReference type="InterPro" id="IPR016024">
    <property type="entry name" value="ARM-type_fold"/>
</dbReference>
<keyword evidence="5 8" id="KW-1133">Transmembrane helix</keyword>
<evidence type="ECO:0000256" key="2">
    <source>
        <dbReference type="ARBA" id="ARBA00022692"/>
    </source>
</evidence>
<keyword evidence="4" id="KW-0547">Nucleotide-binding</keyword>
<dbReference type="GO" id="GO:0016020">
    <property type="term" value="C:membrane"/>
    <property type="evidence" value="ECO:0007669"/>
    <property type="project" value="UniProtKB-SubCell"/>
</dbReference>
<dbReference type="Pfam" id="PF00176">
    <property type="entry name" value="SNF2-rel_dom"/>
    <property type="match status" value="1"/>
</dbReference>
<dbReference type="InterPro" id="IPR022707">
    <property type="entry name" value="Mot1_central_dom"/>
</dbReference>
<reference evidence="12" key="1">
    <citation type="submission" date="2024-02" db="UniProtKB">
        <authorList>
            <consortium name="WormBaseParasite"/>
        </authorList>
    </citation>
    <scope>IDENTIFICATION</scope>
</reference>
<dbReference type="Pfam" id="PF01529">
    <property type="entry name" value="DHHC"/>
    <property type="match status" value="1"/>
</dbReference>
<evidence type="ECO:0000256" key="5">
    <source>
        <dbReference type="ARBA" id="ARBA00022989"/>
    </source>
</evidence>
<protein>
    <submittedName>
        <fullName evidence="12">Helicase ATP-binding domain-containing protein</fullName>
    </submittedName>
</protein>
<feature type="domain" description="Helicase ATP-binding" evidence="9">
    <location>
        <begin position="1081"/>
        <end position="1237"/>
    </location>
</feature>
<dbReference type="PANTHER" id="PTHR36498">
    <property type="entry name" value="TATA-BINDING PROTEIN-ASSOCIATED FACTOR 172"/>
    <property type="match status" value="1"/>
</dbReference>
<keyword evidence="3" id="KW-0378">Hydrolase</keyword>
<evidence type="ECO:0000313" key="11">
    <source>
        <dbReference type="Proteomes" id="UP000887575"/>
    </source>
</evidence>
<dbReference type="SMART" id="SM00490">
    <property type="entry name" value="HELICc"/>
    <property type="match status" value="1"/>
</dbReference>
<dbReference type="PROSITE" id="PS51194">
    <property type="entry name" value="HELICASE_CTER"/>
    <property type="match status" value="1"/>
</dbReference>
<dbReference type="GO" id="GO:0004386">
    <property type="term" value="F:helicase activity"/>
    <property type="evidence" value="ECO:0007669"/>
    <property type="project" value="UniProtKB-KW"/>
</dbReference>